<evidence type="ECO:0000256" key="1">
    <source>
        <dbReference type="ARBA" id="ARBA00004196"/>
    </source>
</evidence>
<keyword evidence="8" id="KW-1185">Reference proteome</keyword>
<dbReference type="InterPro" id="IPR002491">
    <property type="entry name" value="ABC_transptr_periplasmic_BD"/>
</dbReference>
<gene>
    <name evidence="7" type="ORF">CSPHI_05920</name>
</gene>
<dbReference type="PANTHER" id="PTHR30532:SF28">
    <property type="entry name" value="PETROBACTIN-BINDING PROTEIN YCLQ"/>
    <property type="match status" value="1"/>
</dbReference>
<evidence type="ECO:0000256" key="2">
    <source>
        <dbReference type="ARBA" id="ARBA00008814"/>
    </source>
</evidence>
<comment type="subcellular location">
    <subcellularLocation>
        <location evidence="1">Cell envelope</location>
    </subcellularLocation>
</comment>
<evidence type="ECO:0000256" key="3">
    <source>
        <dbReference type="ARBA" id="ARBA00022448"/>
    </source>
</evidence>
<dbReference type="Pfam" id="PF01497">
    <property type="entry name" value="Peripla_BP_2"/>
    <property type="match status" value="1"/>
</dbReference>
<evidence type="ECO:0000256" key="4">
    <source>
        <dbReference type="ARBA" id="ARBA00022729"/>
    </source>
</evidence>
<dbReference type="PANTHER" id="PTHR30532">
    <property type="entry name" value="IRON III DICITRATE-BINDING PERIPLASMIC PROTEIN"/>
    <property type="match status" value="1"/>
</dbReference>
<dbReference type="GO" id="GO:1901678">
    <property type="term" value="P:iron coordination entity transport"/>
    <property type="evidence" value="ECO:0007669"/>
    <property type="project" value="UniProtKB-ARBA"/>
</dbReference>
<evidence type="ECO:0000259" key="6">
    <source>
        <dbReference type="PROSITE" id="PS50983"/>
    </source>
</evidence>
<feature type="domain" description="Fe/B12 periplasmic-binding" evidence="6">
    <location>
        <begin position="57"/>
        <end position="328"/>
    </location>
</feature>
<dbReference type="STRING" id="1437874.CSPHI_05920"/>
<sequence>MRRPLAALAATALGLGLVACGDDDPAGADDAGAAAGGETRTIVDNDGEKTVPAEPAHVVATDNRLFRTLEDFGVELAAAPKKLLPPTSGYADDDSVVDLGNHREPDLEAVVAAEPDLILNGQRFGQYKDDLARLAPDAALVDLDVREDEPLADELIRQTEVLGEIFGKEERAAELVDGFRAAIDRARSAYDPEQTVLGVITSGGDVNYSAPGVGRAVGPVFDMLDLTPALEVDDATHDHMGDDISVEAIAEANPDWLLVMDRDAAVKGDDPESRPAAELISASPALARVDAVTADRIAYMPAYTYLDESIQTYTEFLNQLAEQLERASA</sequence>
<dbReference type="InterPro" id="IPR051313">
    <property type="entry name" value="Bact_iron-sidero_bind"/>
</dbReference>
<evidence type="ECO:0000256" key="5">
    <source>
        <dbReference type="SAM" id="SignalP"/>
    </source>
</evidence>
<dbReference type="Gene3D" id="3.40.50.1980">
    <property type="entry name" value="Nitrogenase molybdenum iron protein domain"/>
    <property type="match status" value="2"/>
</dbReference>
<protein>
    <submittedName>
        <fullName evidence="7">Iron ABC transporter substrate-binding protein</fullName>
    </submittedName>
</protein>
<dbReference type="KEGG" id="csph:CSPHI_05920"/>
<name>A0A1L7CXR8_9CORY</name>
<dbReference type="SUPFAM" id="SSF53807">
    <property type="entry name" value="Helical backbone' metal receptor"/>
    <property type="match status" value="1"/>
</dbReference>
<dbReference type="PROSITE" id="PS50983">
    <property type="entry name" value="FE_B12_PBP"/>
    <property type="match status" value="1"/>
</dbReference>
<feature type="chain" id="PRO_5038708630" evidence="5">
    <location>
        <begin position="22"/>
        <end position="329"/>
    </location>
</feature>
<accession>A0A1L7CXR8</accession>
<dbReference type="EMBL" id="CP009248">
    <property type="protein sequence ID" value="APT90656.1"/>
    <property type="molecule type" value="Genomic_DNA"/>
</dbReference>
<organism evidence="7 8">
    <name type="scientific">Corynebacterium sphenisci DSM 44792</name>
    <dbReference type="NCBI Taxonomy" id="1437874"/>
    <lineage>
        <taxon>Bacteria</taxon>
        <taxon>Bacillati</taxon>
        <taxon>Actinomycetota</taxon>
        <taxon>Actinomycetes</taxon>
        <taxon>Mycobacteriales</taxon>
        <taxon>Corynebacteriaceae</taxon>
        <taxon>Corynebacterium</taxon>
    </lineage>
</organism>
<dbReference type="GO" id="GO:0030288">
    <property type="term" value="C:outer membrane-bounded periplasmic space"/>
    <property type="evidence" value="ECO:0007669"/>
    <property type="project" value="TreeGrafter"/>
</dbReference>
<proteinExistence type="inferred from homology"/>
<reference evidence="7 8" key="1">
    <citation type="submission" date="2014-08" db="EMBL/GenBank/DDBJ databases">
        <title>Complete genome sequence of Corynebacterium sphenisci CECT 5990(T) (=DSM 44792(T)), isolated from healthy wild penguins.</title>
        <authorList>
            <person name="Ruckert C."/>
            <person name="Albersmeier A."/>
            <person name="Winkler A."/>
            <person name="Kalinowski J."/>
        </authorList>
    </citation>
    <scope>NUCLEOTIDE SEQUENCE [LARGE SCALE GENOMIC DNA]</scope>
    <source>
        <strain evidence="7 8">DSM 44792</strain>
    </source>
</reference>
<keyword evidence="3" id="KW-0813">Transport</keyword>
<dbReference type="Proteomes" id="UP000185469">
    <property type="component" value="Chromosome"/>
</dbReference>
<feature type="signal peptide" evidence="5">
    <location>
        <begin position="1"/>
        <end position="21"/>
    </location>
</feature>
<dbReference type="AlphaFoldDB" id="A0A1L7CXR8"/>
<dbReference type="PROSITE" id="PS51257">
    <property type="entry name" value="PROKAR_LIPOPROTEIN"/>
    <property type="match status" value="1"/>
</dbReference>
<evidence type="ECO:0000313" key="8">
    <source>
        <dbReference type="Proteomes" id="UP000185469"/>
    </source>
</evidence>
<keyword evidence="4 5" id="KW-0732">Signal</keyword>
<comment type="similarity">
    <text evidence="2">Belongs to the bacterial solute-binding protein 8 family.</text>
</comment>
<evidence type="ECO:0000313" key="7">
    <source>
        <dbReference type="EMBL" id="APT90656.1"/>
    </source>
</evidence>